<reference evidence="1" key="1">
    <citation type="submission" date="2014-11" db="EMBL/GenBank/DDBJ databases">
        <authorList>
            <person name="Amaro Gonzalez C."/>
        </authorList>
    </citation>
    <scope>NUCLEOTIDE SEQUENCE</scope>
</reference>
<evidence type="ECO:0000313" key="1">
    <source>
        <dbReference type="EMBL" id="JAH56665.1"/>
    </source>
</evidence>
<accession>A0A0E9TUR8</accession>
<proteinExistence type="predicted"/>
<dbReference type="AlphaFoldDB" id="A0A0E9TUR8"/>
<dbReference type="EMBL" id="GBXM01051912">
    <property type="protein sequence ID" value="JAH56665.1"/>
    <property type="molecule type" value="Transcribed_RNA"/>
</dbReference>
<protein>
    <submittedName>
        <fullName evidence="1">Uncharacterized protein</fullName>
    </submittedName>
</protein>
<organism evidence="1">
    <name type="scientific">Anguilla anguilla</name>
    <name type="common">European freshwater eel</name>
    <name type="synonym">Muraena anguilla</name>
    <dbReference type="NCBI Taxonomy" id="7936"/>
    <lineage>
        <taxon>Eukaryota</taxon>
        <taxon>Metazoa</taxon>
        <taxon>Chordata</taxon>
        <taxon>Craniata</taxon>
        <taxon>Vertebrata</taxon>
        <taxon>Euteleostomi</taxon>
        <taxon>Actinopterygii</taxon>
        <taxon>Neopterygii</taxon>
        <taxon>Teleostei</taxon>
        <taxon>Anguilliformes</taxon>
        <taxon>Anguillidae</taxon>
        <taxon>Anguilla</taxon>
    </lineage>
</organism>
<name>A0A0E9TUR8_ANGAN</name>
<sequence>MFLARCRLRLNQFNVFSAFIQRTVTKRLNGVVETEQKSKKKST</sequence>
<reference evidence="1" key="2">
    <citation type="journal article" date="2015" name="Fish Shellfish Immunol.">
        <title>Early steps in the European eel (Anguilla anguilla)-Vibrio vulnificus interaction in the gills: Role of the RtxA13 toxin.</title>
        <authorList>
            <person name="Callol A."/>
            <person name="Pajuelo D."/>
            <person name="Ebbesson L."/>
            <person name="Teles M."/>
            <person name="MacKenzie S."/>
            <person name="Amaro C."/>
        </authorList>
    </citation>
    <scope>NUCLEOTIDE SEQUENCE</scope>
</reference>